<dbReference type="RefSeq" id="WP_116441430.1">
    <property type="nucleotide sequence ID" value="NZ_BHEO01000005.1"/>
</dbReference>
<keyword evidence="6" id="KW-0812">Transmembrane</keyword>
<dbReference type="EMBL" id="BHEO01000005">
    <property type="protein sequence ID" value="GBU04577.1"/>
    <property type="molecule type" value="Genomic_DNA"/>
</dbReference>
<comment type="caution">
    <text evidence="10">The sequence shown here is derived from an EMBL/GenBank/DDBJ whole genome shotgun (WGS) entry which is preliminary data.</text>
</comment>
<feature type="signal peptide" evidence="7">
    <location>
        <begin position="1"/>
        <end position="25"/>
    </location>
</feature>
<proteinExistence type="predicted"/>
<keyword evidence="2" id="KW-0964">Secreted</keyword>
<dbReference type="Proteomes" id="UP000702954">
    <property type="component" value="Unassembled WGS sequence"/>
</dbReference>
<evidence type="ECO:0000259" key="8">
    <source>
        <dbReference type="PROSITE" id="PS50847"/>
    </source>
</evidence>
<gene>
    <name evidence="10" type="ORF">EDD74_11471</name>
    <name evidence="9" type="ORF">FAEUMB_11180</name>
</gene>
<evidence type="ECO:0000256" key="3">
    <source>
        <dbReference type="ARBA" id="ARBA00022729"/>
    </source>
</evidence>
<dbReference type="Proteomes" id="UP000294613">
    <property type="component" value="Unassembled WGS sequence"/>
</dbReference>
<evidence type="ECO:0000313" key="10">
    <source>
        <dbReference type="EMBL" id="TCS67837.1"/>
    </source>
</evidence>
<feature type="domain" description="Gram-positive cocci surface proteins LPxTG" evidence="8">
    <location>
        <begin position="272"/>
        <end position="304"/>
    </location>
</feature>
<evidence type="ECO:0000256" key="4">
    <source>
        <dbReference type="ARBA" id="ARBA00023088"/>
    </source>
</evidence>
<feature type="chain" id="PRO_5020438858" evidence="7">
    <location>
        <begin position="26"/>
        <end position="304"/>
    </location>
</feature>
<name>A0A4R3JRH3_9FIRM</name>
<feature type="region of interest" description="Disordered" evidence="5">
    <location>
        <begin position="184"/>
        <end position="289"/>
    </location>
</feature>
<keyword evidence="4" id="KW-0572">Peptidoglycan-anchor</keyword>
<keyword evidence="6" id="KW-0472">Membrane</keyword>
<dbReference type="AlphaFoldDB" id="A0A4R3JRH3"/>
<dbReference type="InterPro" id="IPR019931">
    <property type="entry name" value="LPXTG_anchor"/>
</dbReference>
<evidence type="ECO:0000256" key="5">
    <source>
        <dbReference type="SAM" id="MobiDB-lite"/>
    </source>
</evidence>
<reference evidence="9 12" key="1">
    <citation type="journal article" date="2018" name="Int. J. Syst. Evol. Microbiol.">
        <title>Draft Genome Sequence of Faecalimonas umbilicata JCM 30896T, an Acetate-Producing Bacterium Isolated from Human Feces.</title>
        <authorList>
            <person name="Sakamoto M."/>
            <person name="Ikeyama N."/>
            <person name="Yuki M."/>
            <person name="Ohkuma M."/>
        </authorList>
    </citation>
    <scope>NUCLEOTIDE SEQUENCE [LARGE SCALE GENOMIC DNA]</scope>
    <source>
        <strain evidence="9 12">EGH7</strain>
    </source>
</reference>
<evidence type="ECO:0000256" key="2">
    <source>
        <dbReference type="ARBA" id="ARBA00022525"/>
    </source>
</evidence>
<evidence type="ECO:0000256" key="6">
    <source>
        <dbReference type="SAM" id="Phobius"/>
    </source>
</evidence>
<sequence>MRKKFVVALVAAMSLSVAGTGTVFAMDKVSAIAGEKEHVHGDNCEWVVDKEAWQETIHHEAEYKTVHHEAEGYYEKQQVQVGTKPIYEKQKHAICQTCGGIDIGLYEDPVEGGLSKEYGEHIVYHADRGEFRITIKAKWVDVQVGEEPIYEEKDIWIETKPAWDEQVLVKEAYDEVINHPEEGHWVCNGESQEPDQKPEQPENPDQKPEQPENPDQKPEQPENPDQKPEQPENPDAETPEVPEQKPEVPTTPEENKENVQTQAAETKKEGTTPKTGDTASSLPVAGVGITSLGVALATILKKRK</sequence>
<evidence type="ECO:0000256" key="7">
    <source>
        <dbReference type="SAM" id="SignalP"/>
    </source>
</evidence>
<reference evidence="10 11" key="2">
    <citation type="submission" date="2019-03" db="EMBL/GenBank/DDBJ databases">
        <title>Genomic Encyclopedia of Type Strains, Phase IV (KMG-IV): sequencing the most valuable type-strain genomes for metagenomic binning, comparative biology and taxonomic classification.</title>
        <authorList>
            <person name="Goeker M."/>
        </authorList>
    </citation>
    <scope>NUCLEOTIDE SEQUENCE [LARGE SCALE GENOMIC DNA]</scope>
    <source>
        <strain evidence="10 11">DSM 103426</strain>
    </source>
</reference>
<accession>A0A4R3JRH3</accession>
<organism evidence="10 11">
    <name type="scientific">Faecalimonas umbilicata</name>
    <dbReference type="NCBI Taxonomy" id="1912855"/>
    <lineage>
        <taxon>Bacteria</taxon>
        <taxon>Bacillati</taxon>
        <taxon>Bacillota</taxon>
        <taxon>Clostridia</taxon>
        <taxon>Lachnospirales</taxon>
        <taxon>Lachnospiraceae</taxon>
        <taxon>Faecalimonas</taxon>
    </lineage>
</organism>
<dbReference type="EMBL" id="SLZV01000014">
    <property type="protein sequence ID" value="TCS67837.1"/>
    <property type="molecule type" value="Genomic_DNA"/>
</dbReference>
<dbReference type="NCBIfam" id="TIGR01167">
    <property type="entry name" value="LPXTG_anchor"/>
    <property type="match status" value="1"/>
</dbReference>
<keyword evidence="12" id="KW-1185">Reference proteome</keyword>
<evidence type="ECO:0000256" key="1">
    <source>
        <dbReference type="ARBA" id="ARBA00022512"/>
    </source>
</evidence>
<feature type="transmembrane region" description="Helical" evidence="6">
    <location>
        <begin position="282"/>
        <end position="300"/>
    </location>
</feature>
<protein>
    <submittedName>
        <fullName evidence="10">LPXTG-motif cell wall-anchored protein</fullName>
    </submittedName>
</protein>
<feature type="compositionally biased region" description="Basic and acidic residues" evidence="5">
    <location>
        <begin position="194"/>
        <end position="230"/>
    </location>
</feature>
<keyword evidence="1" id="KW-0134">Cell wall</keyword>
<dbReference type="PROSITE" id="PS50847">
    <property type="entry name" value="GRAM_POS_ANCHORING"/>
    <property type="match status" value="1"/>
</dbReference>
<keyword evidence="6" id="KW-1133">Transmembrane helix</keyword>
<evidence type="ECO:0000313" key="12">
    <source>
        <dbReference type="Proteomes" id="UP000702954"/>
    </source>
</evidence>
<evidence type="ECO:0000313" key="9">
    <source>
        <dbReference type="EMBL" id="GBU04577.1"/>
    </source>
</evidence>
<keyword evidence="3 7" id="KW-0732">Signal</keyword>
<evidence type="ECO:0000313" key="11">
    <source>
        <dbReference type="Proteomes" id="UP000294613"/>
    </source>
</evidence>